<dbReference type="InterPro" id="IPR047928">
    <property type="entry name" value="Perm_prefix_1"/>
</dbReference>
<reference evidence="2 3" key="1">
    <citation type="journal article" date="2021" name="Sci. Rep.">
        <title>The distribution of antibiotic resistance genes in chicken gut microbiota commensals.</title>
        <authorList>
            <person name="Juricova H."/>
            <person name="Matiasovicova J."/>
            <person name="Kubasova T."/>
            <person name="Cejkova D."/>
            <person name="Rychlik I."/>
        </authorList>
    </citation>
    <scope>NUCLEOTIDE SEQUENCE [LARGE SCALE GENOMIC DNA]</scope>
    <source>
        <strain evidence="2 3">An431b</strain>
    </source>
</reference>
<evidence type="ECO:0000256" key="1">
    <source>
        <dbReference type="SAM" id="Phobius"/>
    </source>
</evidence>
<keyword evidence="3" id="KW-1185">Reference proteome</keyword>
<keyword evidence="1" id="KW-1133">Transmembrane helix</keyword>
<gene>
    <name evidence="2" type="ORF">H9X83_11220</name>
</gene>
<name>A0ABS2GB53_9FIRM</name>
<proteinExistence type="predicted"/>
<evidence type="ECO:0000313" key="2">
    <source>
        <dbReference type="EMBL" id="MBM6878721.1"/>
    </source>
</evidence>
<keyword evidence="1" id="KW-0812">Transmembrane</keyword>
<sequence>MEREHFEKYIKDVTSHVRFRFDRRGIAEELREHMEDLYEDLLSQGIEAEQAEELALEWMGDSEEVGKALDAEHNPVLGWIWLFCRRALILIFLFFGIPALFGVSCTALMTGYDAVDTFFTELYAENDVVYTVDVDQKVKIDDTVFSVKNLKYHEDGTMEIRYLSYRSPFWRGMYNSRFSLYDCEINNGAEYVKEVDDWTEDTYHVQGLYWDISAYLEDFPEDSQWLNIIYENGERSFTMEIPLTQKEGEE</sequence>
<dbReference type="Proteomes" id="UP000729290">
    <property type="component" value="Unassembled WGS sequence"/>
</dbReference>
<organism evidence="2 3">
    <name type="scientific">Anaerotignum lactatifermentans</name>
    <dbReference type="NCBI Taxonomy" id="160404"/>
    <lineage>
        <taxon>Bacteria</taxon>
        <taxon>Bacillati</taxon>
        <taxon>Bacillota</taxon>
        <taxon>Clostridia</taxon>
        <taxon>Lachnospirales</taxon>
        <taxon>Anaerotignaceae</taxon>
        <taxon>Anaerotignum</taxon>
    </lineage>
</organism>
<keyword evidence="1" id="KW-0472">Membrane</keyword>
<dbReference type="NCBIfam" id="NF038403">
    <property type="entry name" value="perm_prefix_1"/>
    <property type="match status" value="1"/>
</dbReference>
<dbReference type="RefSeq" id="WP_205134344.1">
    <property type="nucleotide sequence ID" value="NZ_JACSNT010000017.1"/>
</dbReference>
<comment type="caution">
    <text evidence="2">The sequence shown here is derived from an EMBL/GenBank/DDBJ whole genome shotgun (WGS) entry which is preliminary data.</text>
</comment>
<protein>
    <recommendedName>
        <fullName evidence="4">DUF4179 domain-containing protein</fullName>
    </recommendedName>
</protein>
<accession>A0ABS2GB53</accession>
<feature type="transmembrane region" description="Helical" evidence="1">
    <location>
        <begin position="87"/>
        <end position="112"/>
    </location>
</feature>
<dbReference type="EMBL" id="JACSNV010000019">
    <property type="protein sequence ID" value="MBM6878721.1"/>
    <property type="molecule type" value="Genomic_DNA"/>
</dbReference>
<evidence type="ECO:0008006" key="4">
    <source>
        <dbReference type="Google" id="ProtNLM"/>
    </source>
</evidence>
<evidence type="ECO:0000313" key="3">
    <source>
        <dbReference type="Proteomes" id="UP000729290"/>
    </source>
</evidence>